<keyword evidence="13" id="KW-0233">DNA recombination</keyword>
<dbReference type="SUPFAM" id="SSF56672">
    <property type="entry name" value="DNA/RNA polymerases"/>
    <property type="match status" value="1"/>
</dbReference>
<dbReference type="InterPro" id="IPR033704">
    <property type="entry name" value="dUTPase_trimeric"/>
</dbReference>
<dbReference type="GO" id="GO:0000287">
    <property type="term" value="F:magnesium ion binding"/>
    <property type="evidence" value="ECO:0007669"/>
    <property type="project" value="InterPro"/>
</dbReference>
<dbReference type="InterPro" id="IPR029054">
    <property type="entry name" value="dUTPase-like"/>
</dbReference>
<dbReference type="Proteomes" id="UP001250390">
    <property type="component" value="Segment"/>
</dbReference>
<evidence type="ECO:0000256" key="1">
    <source>
        <dbReference type="ARBA" id="ARBA00012493"/>
    </source>
</evidence>
<keyword evidence="14" id="KW-0479">Metal-binding</keyword>
<dbReference type="InterPro" id="IPR041373">
    <property type="entry name" value="RT_RNaseH"/>
</dbReference>
<dbReference type="InterPro" id="IPR036397">
    <property type="entry name" value="RNaseH_sf"/>
</dbReference>
<keyword evidence="3" id="KW-0808">Transferase</keyword>
<dbReference type="PANTHER" id="PTHR33064:SF37">
    <property type="entry name" value="RIBONUCLEASE H"/>
    <property type="match status" value="1"/>
</dbReference>
<evidence type="ECO:0000256" key="9">
    <source>
        <dbReference type="ARBA" id="ARBA00022842"/>
    </source>
</evidence>
<evidence type="ECO:0000256" key="14">
    <source>
        <dbReference type="PROSITE-ProRule" id="PRU00047"/>
    </source>
</evidence>
<reference evidence="20" key="1">
    <citation type="submission" date="2022-02" db="EMBL/GenBank/DDBJ databases">
        <authorList>
            <person name="Zhao M."/>
            <person name="Wen G."/>
            <person name="Chen Z."/>
            <person name="Wang Z."/>
            <person name="Li S."/>
            <person name="Gao L."/>
        </authorList>
    </citation>
    <scope>NUCLEOTIDE SEQUENCE</scope>
    <source>
        <strain evidence="20">XD</strain>
    </source>
</reference>
<name>A0A9E8Z0K1_9VIRU</name>
<feature type="region of interest" description="Disordered" evidence="16">
    <location>
        <begin position="1953"/>
        <end position="1974"/>
    </location>
</feature>
<dbReference type="GO" id="GO:0004170">
    <property type="term" value="F:dUTP diphosphatase activity"/>
    <property type="evidence" value="ECO:0007669"/>
    <property type="project" value="InterPro"/>
</dbReference>
<dbReference type="GO" id="GO:0006226">
    <property type="term" value="P:dUMP biosynthetic process"/>
    <property type="evidence" value="ECO:0007669"/>
    <property type="project" value="InterPro"/>
</dbReference>
<dbReference type="SUPFAM" id="SSF57756">
    <property type="entry name" value="Retrovirus zinc finger-like domains"/>
    <property type="match status" value="1"/>
</dbReference>
<dbReference type="Pfam" id="PF00692">
    <property type="entry name" value="dUTPase"/>
    <property type="match status" value="1"/>
</dbReference>
<keyword evidence="12" id="KW-0238">DNA-binding</keyword>
<proteinExistence type="predicted"/>
<evidence type="ECO:0000259" key="17">
    <source>
        <dbReference type="PROSITE" id="PS50158"/>
    </source>
</evidence>
<evidence type="ECO:0000256" key="10">
    <source>
        <dbReference type="ARBA" id="ARBA00022918"/>
    </source>
</evidence>
<dbReference type="Gene3D" id="2.70.40.10">
    <property type="match status" value="1"/>
</dbReference>
<organism evidence="20 21">
    <name type="scientific">Fatsia badnavirus 1</name>
    <dbReference type="NCBI Taxonomy" id="2999080"/>
    <lineage>
        <taxon>Viruses</taxon>
        <taxon>Riboviria</taxon>
        <taxon>Pararnavirae</taxon>
        <taxon>Artverviricota</taxon>
        <taxon>Revtraviricetes</taxon>
        <taxon>Ortervirales</taxon>
        <taxon>Caulimoviridae</taxon>
        <taxon>Badnavirus</taxon>
        <taxon>Badnavirus fatsiae</taxon>
    </lineage>
</organism>
<dbReference type="Gene3D" id="3.30.420.10">
    <property type="entry name" value="Ribonuclease H-like superfamily/Ribonuclease H"/>
    <property type="match status" value="1"/>
</dbReference>
<evidence type="ECO:0000256" key="7">
    <source>
        <dbReference type="ARBA" id="ARBA00022759"/>
    </source>
</evidence>
<dbReference type="GO" id="GO:0006508">
    <property type="term" value="P:proteolysis"/>
    <property type="evidence" value="ECO:0007669"/>
    <property type="project" value="UniProtKB-KW"/>
</dbReference>
<accession>A0A9E8Z0K1</accession>
<dbReference type="InterPro" id="IPR036875">
    <property type="entry name" value="Znf_CCHC_sf"/>
</dbReference>
<keyword evidence="9" id="KW-0460">Magnesium</keyword>
<dbReference type="PROSITE" id="PS50158">
    <property type="entry name" value="ZF_CCHC"/>
    <property type="match status" value="1"/>
</dbReference>
<dbReference type="Gene3D" id="2.40.70.10">
    <property type="entry name" value="Acid Proteases"/>
    <property type="match status" value="1"/>
</dbReference>
<evidence type="ECO:0000313" key="21">
    <source>
        <dbReference type="Proteomes" id="UP001250390"/>
    </source>
</evidence>
<evidence type="ECO:0000259" key="18">
    <source>
        <dbReference type="PROSITE" id="PS50878"/>
    </source>
</evidence>
<feature type="domain" description="Reverse transcriptase" evidence="18">
    <location>
        <begin position="1431"/>
        <end position="1615"/>
    </location>
</feature>
<dbReference type="GO" id="GO:0006310">
    <property type="term" value="P:DNA recombination"/>
    <property type="evidence" value="ECO:0007669"/>
    <property type="project" value="UniProtKB-KW"/>
</dbReference>
<dbReference type="InterPro" id="IPR000477">
    <property type="entry name" value="RT_dom"/>
</dbReference>
<keyword evidence="14" id="KW-0862">Zinc</keyword>
<keyword evidence="15" id="KW-0175">Coiled coil</keyword>
<dbReference type="EMBL" id="OM540428">
    <property type="protein sequence ID" value="WAK97196.1"/>
    <property type="molecule type" value="Genomic_DNA"/>
</dbReference>
<keyword evidence="4" id="KW-0548">Nucleotidyltransferase</keyword>
<dbReference type="InterPro" id="IPR051320">
    <property type="entry name" value="Viral_Replic_Matur_Polypro"/>
</dbReference>
<dbReference type="FunFam" id="3.10.10.10:FF:000007">
    <property type="entry name" value="Retrovirus-related Pol polyprotein from transposon 17.6-like Protein"/>
    <property type="match status" value="1"/>
</dbReference>
<dbReference type="GO" id="GO:0003677">
    <property type="term" value="F:DNA binding"/>
    <property type="evidence" value="ECO:0007669"/>
    <property type="project" value="UniProtKB-KW"/>
</dbReference>
<dbReference type="Gene3D" id="3.30.70.270">
    <property type="match status" value="2"/>
</dbReference>
<evidence type="ECO:0000256" key="8">
    <source>
        <dbReference type="ARBA" id="ARBA00022801"/>
    </source>
</evidence>
<feature type="domain" description="CCHC-type" evidence="17">
    <location>
        <begin position="923"/>
        <end position="939"/>
    </location>
</feature>
<evidence type="ECO:0000256" key="15">
    <source>
        <dbReference type="SAM" id="Coils"/>
    </source>
</evidence>
<keyword evidence="7" id="KW-0255">Endonuclease</keyword>
<dbReference type="CDD" id="cd01647">
    <property type="entry name" value="RT_LTR"/>
    <property type="match status" value="1"/>
</dbReference>
<evidence type="ECO:0000256" key="5">
    <source>
        <dbReference type="ARBA" id="ARBA00022722"/>
    </source>
</evidence>
<keyword evidence="21" id="KW-1185">Reference proteome</keyword>
<dbReference type="GO" id="GO:0003964">
    <property type="term" value="F:RNA-directed DNA polymerase activity"/>
    <property type="evidence" value="ECO:0007669"/>
    <property type="project" value="UniProtKB-KW"/>
</dbReference>
<keyword evidence="14" id="KW-0863">Zinc-finger</keyword>
<dbReference type="InterPro" id="IPR018061">
    <property type="entry name" value="Retropepsins"/>
</dbReference>
<evidence type="ECO:0000256" key="13">
    <source>
        <dbReference type="ARBA" id="ARBA00023172"/>
    </source>
</evidence>
<dbReference type="InterPro" id="IPR043502">
    <property type="entry name" value="DNA/RNA_pol_sf"/>
</dbReference>
<feature type="region of interest" description="Disordered" evidence="16">
    <location>
        <begin position="23"/>
        <end position="53"/>
    </location>
</feature>
<evidence type="ECO:0000313" key="20">
    <source>
        <dbReference type="EMBL" id="WAK97196.1"/>
    </source>
</evidence>
<dbReference type="GO" id="GO:0004190">
    <property type="term" value="F:aspartic-type endopeptidase activity"/>
    <property type="evidence" value="ECO:0007669"/>
    <property type="project" value="UniProtKB-KW"/>
</dbReference>
<evidence type="ECO:0000256" key="16">
    <source>
        <dbReference type="SAM" id="MobiDB-lite"/>
    </source>
</evidence>
<dbReference type="Pfam" id="PF00077">
    <property type="entry name" value="RVP"/>
    <property type="match status" value="1"/>
</dbReference>
<keyword evidence="10" id="KW-0695">RNA-directed DNA polymerase</keyword>
<keyword evidence="5" id="KW-0540">Nuclease</keyword>
<dbReference type="NCBIfam" id="TIGR00576">
    <property type="entry name" value="dut"/>
    <property type="match status" value="1"/>
</dbReference>
<evidence type="ECO:0000256" key="6">
    <source>
        <dbReference type="ARBA" id="ARBA00022750"/>
    </source>
</evidence>
<dbReference type="Pfam" id="PF17917">
    <property type="entry name" value="RT_RNaseH"/>
    <property type="match status" value="1"/>
</dbReference>
<dbReference type="GO" id="GO:0008270">
    <property type="term" value="F:zinc ion binding"/>
    <property type="evidence" value="ECO:0007669"/>
    <property type="project" value="UniProtKB-KW"/>
</dbReference>
<dbReference type="InterPro" id="IPR036157">
    <property type="entry name" value="dUTPase-like_sf"/>
</dbReference>
<dbReference type="SUPFAM" id="SSF51283">
    <property type="entry name" value="dUTPase-like"/>
    <property type="match status" value="1"/>
</dbReference>
<dbReference type="Pfam" id="PF00098">
    <property type="entry name" value="zf-CCHC"/>
    <property type="match status" value="1"/>
</dbReference>
<dbReference type="CDD" id="cd07557">
    <property type="entry name" value="trimeric_dUTPase"/>
    <property type="match status" value="1"/>
</dbReference>
<dbReference type="GO" id="GO:0046081">
    <property type="term" value="P:dUTP catabolic process"/>
    <property type="evidence" value="ECO:0007669"/>
    <property type="project" value="InterPro"/>
</dbReference>
<feature type="domain" description="RNase H type-1" evidence="19">
    <location>
        <begin position="1706"/>
        <end position="1841"/>
    </location>
</feature>
<dbReference type="PROSITE" id="PS50879">
    <property type="entry name" value="RNASE_H_1"/>
    <property type="match status" value="1"/>
</dbReference>
<dbReference type="Pfam" id="PF22909">
    <property type="entry name" value="Caulimovir_coat_dom"/>
    <property type="match status" value="1"/>
</dbReference>
<evidence type="ECO:0000256" key="2">
    <source>
        <dbReference type="ARBA" id="ARBA00022670"/>
    </source>
</evidence>
<dbReference type="InterPro" id="IPR008181">
    <property type="entry name" value="dUTPase"/>
</dbReference>
<evidence type="ECO:0000259" key="19">
    <source>
        <dbReference type="PROSITE" id="PS50879"/>
    </source>
</evidence>
<dbReference type="InterPro" id="IPR043128">
    <property type="entry name" value="Rev_trsase/Diguanyl_cyclase"/>
</dbReference>
<evidence type="ECO:0000256" key="4">
    <source>
        <dbReference type="ARBA" id="ARBA00022695"/>
    </source>
</evidence>
<dbReference type="InterPro" id="IPR002156">
    <property type="entry name" value="RNaseH_domain"/>
</dbReference>
<dbReference type="PANTHER" id="PTHR33064">
    <property type="entry name" value="POL PROTEIN"/>
    <property type="match status" value="1"/>
</dbReference>
<dbReference type="GO" id="GO:0004523">
    <property type="term" value="F:RNA-DNA hybrid ribonuclease activity"/>
    <property type="evidence" value="ECO:0007669"/>
    <property type="project" value="InterPro"/>
</dbReference>
<keyword evidence="11" id="KW-0546">Nucleotide metabolism</keyword>
<sequence length="1974" mass="225621">MASSSRTYTETPLQYEDQVREYRQRQRQRHNLQRGMRTLSRRLSGRQQREETLETQIDPERELNLSLQRRASIVPAEVLYHSRRDDVNHRVYTYWSEEAVLCTDGQQIDRTLIHDESFRHLERARLRYIHIGVIQVRLQILHRREEGTLALIVFRDNRWQGEQAIMAQMEVSLSQGGYQMVYVIPDIMMTIGDFYRNVQISVQTRGYTNWHNGEANLLVTRGLVGRLSNTSNVGFQYSINSVTDYLISNGVRAIPGKKFSEEELRGRNWVIRPSQSTVPMEPTEAVTRNLPDGAVSMRFENYQAAAPVRQPQYDQNDNEILDSEEEESLRNEEVHFLEEDPVHYPLSYIPRGMEKCNWDSLGPDGRFMVRYDIPEEVSLPIHADGWGTDFEEFWEADESEQAVQHRTQEENYEAGWEEFESMWEEPEPAEEINVIIEEPEEVGVILSKGAKMPEQKTSGAAGYDLCSTEDLYILPAERDTVKTGVQLQIPAGLYGRIADKSSLAIKGLTVCAGVIDSDFRGEIKVVIHNHSGAVHFIQKGKPIAQLIFNRINNPKLTVMGALSQTTRGDKGFGSTSESIKMTEDILATEEEVITKLKQLMSSEDILMETGESSTTGRYQPPKDTMMGPPVYPPAMSTPTPPLFYEKNIRASKFREANYMNWWNLPSAQQNIGAMLIIPNDLSKFDEVFMRWESITKNLVAMQGFTDNDDKAEFIENLLGESEKLTWVQWRSNFEDEYKELVSQSDGRRGTQNITSQIRRVLTLEDPYQGSTAAQDQAYKDLERLQCRDVKDIIPYLQQYLHLAAKSGRMFVGTELSDKLFIKMPRELGKRIEEQFKKRYTGNTIGVNPRVLFSYKYLEEQCKEAAFQRSLKNLDFYKQIPIPGYYDSSRKKYGARKATTYKGKPHKTHVKIDKSKNLRNKKCKCYLCGEEGHFARECTNKRRNVERVAVFDTIELPEGHELVSVDEDDSADEVYSVSEGEEPSTLFMHLMPMAKNDEYSLVLSESDTTDCDYLVGRRGGWQPLLKLTKNEFHCQHDWQVNTKVTGCPEKCRNCGRMTSDRHRIQCPKCLITCCGLCSTSYFNKKIEVAVIQVQPYFATPQLLQQQQQYISWCQHEMEKLSQALLEKDKALEELNEVKNMNEFLKQQLKEEKEKNLQLEMTFKGKEKVTVEDVTNEETTLVSTEKEVVEEVITVSEKLIVLGVKLMIPGLDAINVRAILDTGASCCNINTNCIPKEAIEQSPYSVNINGINSSIRVDKKLKYGKMMIGTQEFNIPFTYAFPMNKGLKTDMQMVLGCNFIRALYGGVRIEGNEVTFYKYITKLQAMAVTDEQIDFAKEFLYYMENSEESFAVKVEESANIKRRISKQLSELTSTGYIGNEPLVHWKKNQVKCKLEIINPNLRIDDKPLRHVTPQMAVSFKKQVDELLKLKVIRPSTSSHRTTAFLVNSGTSIDPKTGAEIKGKERMVFNYQRLNDNTEKDQYPLPGINTIIQRIARSKVYSKFDLKSGFHQVAMDENSIPYTAFTIPGLGLYEWLVMPFGLKNAPSIFQRKMDNCFKGTEAFIAVYIDDILVFSPNEEAHVKHLNVLFDIIRKNGLVLSPTKMKMGIKTVDFLGVQIQDGRVQLQEHILKKIAKFGPAQYKEKKDLRSWLGLLNYARNFIPNIGKTLGPLYAKTSPTGEKRMNKEDWKIVSEVQQLIENLPTLEVPPVNVVIILECDGCMTGWGAICKWKQSENDPRRTENVSAYASGTYNPILSTIDAEIGAVLHALEVFKIYYLSQAKVIIRTDCQAIISFFNKSFNHKPSRLRWIRFVDFISGTGIPYKFEHILGKENQLADHLSRNPQLANTLSKLVCLFLQEWQEIPAATVATLSEAMLTPTTAILTLADSVINSIERLMHSKQQQDSPCHGLKVKNGDDSFMSFSSRSTSSYSLVSIPSRNLQRSIEISCLTMPPVTTTGAIGSRTSKEMQNSSRTLWND</sequence>
<dbReference type="Gene3D" id="4.10.60.10">
    <property type="entry name" value="Zinc finger, CCHC-type"/>
    <property type="match status" value="1"/>
</dbReference>
<dbReference type="InterPro" id="IPR001878">
    <property type="entry name" value="Znf_CCHC"/>
</dbReference>
<feature type="coiled-coil region" evidence="15">
    <location>
        <begin position="1116"/>
        <end position="1160"/>
    </location>
</feature>
<keyword evidence="6" id="KW-0064">Aspartyl protease</keyword>
<dbReference type="EC" id="2.7.7.49" evidence="1"/>
<protein>
    <recommendedName>
        <fullName evidence="1">RNA-directed DNA polymerase</fullName>
        <ecNumber evidence="1">2.7.7.49</ecNumber>
    </recommendedName>
</protein>
<dbReference type="Gene3D" id="3.10.10.10">
    <property type="entry name" value="HIV Type 1 Reverse Transcriptase, subunit A, domain 1"/>
    <property type="match status" value="1"/>
</dbReference>
<evidence type="ECO:0000256" key="11">
    <source>
        <dbReference type="ARBA" id="ARBA00023080"/>
    </source>
</evidence>
<dbReference type="InterPro" id="IPR021109">
    <property type="entry name" value="Peptidase_aspartic_dom_sf"/>
</dbReference>
<evidence type="ECO:0000256" key="3">
    <source>
        <dbReference type="ARBA" id="ARBA00022679"/>
    </source>
</evidence>
<dbReference type="PROSITE" id="PS50878">
    <property type="entry name" value="RT_POL"/>
    <property type="match status" value="1"/>
</dbReference>
<dbReference type="Pfam" id="PF00078">
    <property type="entry name" value="RVT_1"/>
    <property type="match status" value="1"/>
</dbReference>
<evidence type="ECO:0000256" key="12">
    <source>
        <dbReference type="ARBA" id="ARBA00023125"/>
    </source>
</evidence>
<dbReference type="SMART" id="SM00343">
    <property type="entry name" value="ZnF_C2HC"/>
    <property type="match status" value="2"/>
</dbReference>
<keyword evidence="8" id="KW-0378">Hydrolase</keyword>
<keyword evidence="2" id="KW-0645">Protease</keyword>